<evidence type="ECO:0000313" key="7">
    <source>
        <dbReference type="EMBL" id="QSV44890.1"/>
    </source>
</evidence>
<dbReference type="NCBIfam" id="TIGR00050">
    <property type="entry name" value="rRNA_methyl_1"/>
    <property type="match status" value="1"/>
</dbReference>
<dbReference type="Gene3D" id="1.10.8.590">
    <property type="match status" value="1"/>
</dbReference>
<keyword evidence="2 5" id="KW-0489">Methyltransferase</keyword>
<organism evidence="7 8">
    <name type="scientific">Geobacter benzoatilyticus</name>
    <dbReference type="NCBI Taxonomy" id="2815309"/>
    <lineage>
        <taxon>Bacteria</taxon>
        <taxon>Pseudomonadati</taxon>
        <taxon>Thermodesulfobacteriota</taxon>
        <taxon>Desulfuromonadia</taxon>
        <taxon>Geobacterales</taxon>
        <taxon>Geobacteraceae</taxon>
        <taxon>Geobacter</taxon>
    </lineage>
</organism>
<comment type="catalytic activity">
    <reaction evidence="5">
        <text>uridine(32) in tRNA + S-adenosyl-L-methionine = 2'-O-methyluridine(32) in tRNA + S-adenosyl-L-homocysteine + H(+)</text>
        <dbReference type="Rhea" id="RHEA:42936"/>
        <dbReference type="Rhea" id="RHEA-COMP:10107"/>
        <dbReference type="Rhea" id="RHEA-COMP:10290"/>
        <dbReference type="ChEBI" id="CHEBI:15378"/>
        <dbReference type="ChEBI" id="CHEBI:57856"/>
        <dbReference type="ChEBI" id="CHEBI:59789"/>
        <dbReference type="ChEBI" id="CHEBI:65315"/>
        <dbReference type="ChEBI" id="CHEBI:74478"/>
        <dbReference type="EC" id="2.1.1.200"/>
    </reaction>
</comment>
<dbReference type="InterPro" id="IPR004384">
    <property type="entry name" value="RNA_MeTrfase_TrmJ/LasT"/>
</dbReference>
<evidence type="ECO:0000256" key="5">
    <source>
        <dbReference type="RuleBase" id="RU362024"/>
    </source>
</evidence>
<evidence type="ECO:0000256" key="4">
    <source>
        <dbReference type="ARBA" id="ARBA00022691"/>
    </source>
</evidence>
<dbReference type="Proteomes" id="UP000663651">
    <property type="component" value="Chromosome"/>
</dbReference>
<dbReference type="InterPro" id="IPR029026">
    <property type="entry name" value="tRNA_m1G_MTases_N"/>
</dbReference>
<dbReference type="InterPro" id="IPR029028">
    <property type="entry name" value="Alpha/beta_knot_MTases"/>
</dbReference>
<protein>
    <recommendedName>
        <fullName evidence="5">tRNA (cytidine/uridine-2'-O-)-methyltransferase TrmJ</fullName>
        <ecNumber evidence="5">2.1.1.200</ecNumber>
    </recommendedName>
    <alternativeName>
        <fullName evidence="5">tRNA (cytidine(32)/uridine(32)-2'-O)-methyltransferase</fullName>
    </alternativeName>
    <alternativeName>
        <fullName evidence="5">tRNA Cm32/Um32 methyltransferase</fullName>
    </alternativeName>
</protein>
<comment type="function">
    <text evidence="5">Catalyzes the formation of 2'O-methylated cytidine (Cm32) or 2'O-methylated uridine (Um32) at position 32 in tRNA.</text>
</comment>
<evidence type="ECO:0000313" key="8">
    <source>
        <dbReference type="Proteomes" id="UP000663651"/>
    </source>
</evidence>
<comment type="subcellular location">
    <subcellularLocation>
        <location evidence="5">Cytoplasm</location>
    </subcellularLocation>
</comment>
<name>A0ABX7Q1F3_9BACT</name>
<dbReference type="PANTHER" id="PTHR42786">
    <property type="entry name" value="TRNA/RRNA METHYLTRANSFERASE"/>
    <property type="match status" value="1"/>
</dbReference>
<dbReference type="SUPFAM" id="SSF75217">
    <property type="entry name" value="alpha/beta knot"/>
    <property type="match status" value="1"/>
</dbReference>
<dbReference type="GO" id="GO:0032259">
    <property type="term" value="P:methylation"/>
    <property type="evidence" value="ECO:0007669"/>
    <property type="project" value="UniProtKB-KW"/>
</dbReference>
<evidence type="ECO:0000256" key="2">
    <source>
        <dbReference type="ARBA" id="ARBA00022603"/>
    </source>
</evidence>
<reference evidence="7 8" key="1">
    <citation type="submission" date="2021-03" db="EMBL/GenBank/DDBJ databases">
        <title>Geobacter metallireducens gen. nov. sp. nov., a microorganism capable of coupling the complete oxidation of organic compounds to the reduction of iron and other metals.</title>
        <authorList>
            <person name="Li Y."/>
        </authorList>
    </citation>
    <scope>NUCLEOTIDE SEQUENCE [LARGE SCALE GENOMIC DNA]</scope>
    <source>
        <strain evidence="7 8">Jerry-YX</strain>
    </source>
</reference>
<gene>
    <name evidence="5" type="primary">trmJ</name>
    <name evidence="7" type="ORF">JZM60_12105</name>
</gene>
<evidence type="ECO:0000256" key="3">
    <source>
        <dbReference type="ARBA" id="ARBA00022679"/>
    </source>
</evidence>
<dbReference type="EMBL" id="CP071382">
    <property type="protein sequence ID" value="QSV44890.1"/>
    <property type="molecule type" value="Genomic_DNA"/>
</dbReference>
<dbReference type="PANTHER" id="PTHR42786:SF2">
    <property type="entry name" value="TRNA (CYTIDINE_URIDINE-2'-O-)-METHYLTRANSFERASE TRMJ"/>
    <property type="match status" value="1"/>
</dbReference>
<keyword evidence="4 5" id="KW-0949">S-adenosyl-L-methionine</keyword>
<comment type="similarity">
    <text evidence="1">Belongs to the class IV-like SAM-binding methyltransferase superfamily. RNA methyltransferase TrmH family.</text>
</comment>
<comment type="catalytic activity">
    <reaction evidence="5">
        <text>cytidine(32) in tRNA + S-adenosyl-L-methionine = 2'-O-methylcytidine(32) in tRNA + S-adenosyl-L-homocysteine + H(+)</text>
        <dbReference type="Rhea" id="RHEA:42932"/>
        <dbReference type="Rhea" id="RHEA-COMP:10288"/>
        <dbReference type="Rhea" id="RHEA-COMP:10289"/>
        <dbReference type="ChEBI" id="CHEBI:15378"/>
        <dbReference type="ChEBI" id="CHEBI:57856"/>
        <dbReference type="ChEBI" id="CHEBI:59789"/>
        <dbReference type="ChEBI" id="CHEBI:74495"/>
        <dbReference type="ChEBI" id="CHEBI:82748"/>
        <dbReference type="EC" id="2.1.1.200"/>
    </reaction>
</comment>
<keyword evidence="3" id="KW-0808">Transferase</keyword>
<evidence type="ECO:0000259" key="6">
    <source>
        <dbReference type="Pfam" id="PF00588"/>
    </source>
</evidence>
<keyword evidence="5" id="KW-0963">Cytoplasm</keyword>
<feature type="domain" description="tRNA/rRNA methyltransferase SpoU type" evidence="6">
    <location>
        <begin position="9"/>
        <end position="158"/>
    </location>
</feature>
<accession>A0ABX7Q1F3</accession>
<keyword evidence="8" id="KW-1185">Reference proteome</keyword>
<evidence type="ECO:0000256" key="1">
    <source>
        <dbReference type="ARBA" id="ARBA00007228"/>
    </source>
</evidence>
<dbReference type="Gene3D" id="3.40.1280.10">
    <property type="match status" value="1"/>
</dbReference>
<dbReference type="CDD" id="cd18093">
    <property type="entry name" value="SpoU-like_TrmJ"/>
    <property type="match status" value="1"/>
</dbReference>
<keyword evidence="5" id="KW-0819">tRNA processing</keyword>
<dbReference type="Pfam" id="PF00588">
    <property type="entry name" value="SpoU_methylase"/>
    <property type="match status" value="1"/>
</dbReference>
<proteinExistence type="inferred from homology"/>
<dbReference type="InterPro" id="IPR001537">
    <property type="entry name" value="SpoU_MeTrfase"/>
</dbReference>
<dbReference type="EC" id="2.1.1.200" evidence="5"/>
<sequence>MNVSIRDRIAVVLVEPQSPGNVGMVCRAMKNMGLSELRIVKGCPIDHPEAFKFAVSAKDLLETTRVFPSLEDALADTELSVATTRRHGKYRQEIFSPQEIVRKIGANLTGNRAALVFGREDSGLTTDELSLCRWHATIPTSSEYGSLNLAQAVLIFCYELFTGIGEGTLSGEARTLAGSASQEAFFGQMERTLMRIGFLNPQNPDHIIRTLRRIFSRAELDDREVTIMRGMMTQIDWATDQFRGKKGQ</sequence>
<dbReference type="PIRSF" id="PIRSF004808">
    <property type="entry name" value="LasT"/>
    <property type="match status" value="1"/>
</dbReference>
<dbReference type="RefSeq" id="WP_207162704.1">
    <property type="nucleotide sequence ID" value="NZ_CP071382.1"/>
</dbReference>
<comment type="subunit">
    <text evidence="5">Homodimer.</text>
</comment>
<dbReference type="GO" id="GO:0008168">
    <property type="term" value="F:methyltransferase activity"/>
    <property type="evidence" value="ECO:0007669"/>
    <property type="project" value="UniProtKB-KW"/>
</dbReference>